<dbReference type="GO" id="GO:0006367">
    <property type="term" value="P:transcription initiation at RNA polymerase II promoter"/>
    <property type="evidence" value="ECO:0007669"/>
    <property type="project" value="UniProtKB-ARBA"/>
</dbReference>
<organism evidence="8 9">
    <name type="scientific">Xylaria arbuscula</name>
    <dbReference type="NCBI Taxonomy" id="114810"/>
    <lineage>
        <taxon>Eukaryota</taxon>
        <taxon>Fungi</taxon>
        <taxon>Dikarya</taxon>
        <taxon>Ascomycota</taxon>
        <taxon>Pezizomycotina</taxon>
        <taxon>Sordariomycetes</taxon>
        <taxon>Xylariomycetidae</taxon>
        <taxon>Xylariales</taxon>
        <taxon>Xylariaceae</taxon>
        <taxon>Xylaria</taxon>
    </lineage>
</organism>
<dbReference type="SUPFAM" id="SSF53036">
    <property type="entry name" value="Eukaryotic RPB5 N-terminal domain"/>
    <property type="match status" value="1"/>
</dbReference>
<dbReference type="PANTHER" id="PTHR10535:SF0">
    <property type="entry name" value="DNA-DIRECTED RNA POLYMERASES I, II, AND III SUBUNIT RPABC1"/>
    <property type="match status" value="1"/>
</dbReference>
<dbReference type="GO" id="GO:0042797">
    <property type="term" value="P:tRNA transcription by RNA polymerase III"/>
    <property type="evidence" value="ECO:0007669"/>
    <property type="project" value="TreeGrafter"/>
</dbReference>
<dbReference type="Proteomes" id="UP001148614">
    <property type="component" value="Unassembled WGS sequence"/>
</dbReference>
<keyword evidence="3" id="KW-0804">Transcription</keyword>
<evidence type="ECO:0000259" key="6">
    <source>
        <dbReference type="Pfam" id="PF01191"/>
    </source>
</evidence>
<comment type="subcellular location">
    <subcellularLocation>
        <location evidence="1">Nucleus</location>
    </subcellularLocation>
</comment>
<dbReference type="AlphaFoldDB" id="A0A9W8TSC3"/>
<evidence type="ECO:0000256" key="4">
    <source>
        <dbReference type="ARBA" id="ARBA00023242"/>
    </source>
</evidence>
<evidence type="ECO:0000256" key="5">
    <source>
        <dbReference type="ARBA" id="ARBA00025765"/>
    </source>
</evidence>
<dbReference type="GO" id="GO:0005665">
    <property type="term" value="C:RNA polymerase II, core complex"/>
    <property type="evidence" value="ECO:0007669"/>
    <property type="project" value="TreeGrafter"/>
</dbReference>
<evidence type="ECO:0000256" key="2">
    <source>
        <dbReference type="ARBA" id="ARBA00020809"/>
    </source>
</evidence>
<evidence type="ECO:0000256" key="3">
    <source>
        <dbReference type="ARBA" id="ARBA00023163"/>
    </source>
</evidence>
<dbReference type="HAMAP" id="MF_00025">
    <property type="entry name" value="RNApol_Rpo5_RPB5"/>
    <property type="match status" value="1"/>
</dbReference>
<proteinExistence type="inferred from homology"/>
<dbReference type="GO" id="GO:0005736">
    <property type="term" value="C:RNA polymerase I complex"/>
    <property type="evidence" value="ECO:0007669"/>
    <property type="project" value="TreeGrafter"/>
</dbReference>
<dbReference type="PIRSF" id="PIRSF000747">
    <property type="entry name" value="RPB5"/>
    <property type="match status" value="1"/>
</dbReference>
<comment type="caution">
    <text evidence="8">The sequence shown here is derived from an EMBL/GenBank/DDBJ whole genome shotgun (WGS) entry which is preliminary data.</text>
</comment>
<dbReference type="SUPFAM" id="SSF55287">
    <property type="entry name" value="RPB5-like RNA polymerase subunit"/>
    <property type="match status" value="1"/>
</dbReference>
<feature type="domain" description="RNA polymerase subunit H/Rpb5 C-terminal" evidence="6">
    <location>
        <begin position="163"/>
        <end position="235"/>
    </location>
</feature>
<dbReference type="NCBIfam" id="NF007129">
    <property type="entry name" value="PRK09570.1"/>
    <property type="match status" value="1"/>
</dbReference>
<gene>
    <name evidence="8" type="ORF">NPX13_g671</name>
</gene>
<dbReference type="VEuPathDB" id="FungiDB:F4678DRAFT_433143"/>
<dbReference type="InterPro" id="IPR035913">
    <property type="entry name" value="RPB5-like_sf"/>
</dbReference>
<protein>
    <recommendedName>
        <fullName evidence="2">DNA-directed RNA polymerases I, II, and III subunit RPABC1</fullName>
    </recommendedName>
</protein>
<dbReference type="Pfam" id="PF01191">
    <property type="entry name" value="RNA_pol_Rpb5_C"/>
    <property type="match status" value="1"/>
</dbReference>
<dbReference type="InterPro" id="IPR014381">
    <property type="entry name" value="Arch_Rpo5/euc_Rpb5"/>
</dbReference>
<evidence type="ECO:0000313" key="9">
    <source>
        <dbReference type="Proteomes" id="UP001148614"/>
    </source>
</evidence>
<keyword evidence="4" id="KW-0539">Nucleus</keyword>
<dbReference type="FunFam" id="3.90.940.20:FF:000001">
    <property type="entry name" value="DNA-directed RNA polymerases I, II, and III subunit RPABC1"/>
    <property type="match status" value="1"/>
</dbReference>
<evidence type="ECO:0000256" key="1">
    <source>
        <dbReference type="ARBA" id="ARBA00004123"/>
    </source>
</evidence>
<dbReference type="OrthoDB" id="248779at2759"/>
<dbReference type="Gene3D" id="3.90.940.20">
    <property type="entry name" value="RPB5-like RNA polymerase subunit"/>
    <property type="match status" value="1"/>
</dbReference>
<dbReference type="GO" id="GO:0006362">
    <property type="term" value="P:transcription elongation by RNA polymerase I"/>
    <property type="evidence" value="ECO:0007669"/>
    <property type="project" value="UniProtKB-ARBA"/>
</dbReference>
<dbReference type="InterPro" id="IPR005571">
    <property type="entry name" value="RNA_pol_Rpb5_N"/>
</dbReference>
<dbReference type="GO" id="GO:0003677">
    <property type="term" value="F:DNA binding"/>
    <property type="evidence" value="ECO:0007669"/>
    <property type="project" value="InterPro"/>
</dbReference>
<dbReference type="Pfam" id="PF03871">
    <property type="entry name" value="RNA_pol_Rpb5_N"/>
    <property type="match status" value="1"/>
</dbReference>
<sequence length="236" mass="27347">MADAEQMNSEANERSIVKAWRAWRTAHEMVQDRGYELAEEEVKISLEAFKDKFASPVDGTLSRERMKFSARPTKEMLLKYTPPPTPNNPDPQPDIGTIWIEFNDDTSVGAEAMRKFAKFCSHEHYRTGMMILSGNVSSAAKKEIPKFAQWTSIEWFLEEDLLINITHHELVPRHVILSREEKTALLKRYRLKETQLPRILQRDPVAKYFGMRRGQVVKIIRSSETAGRYASYRLCV</sequence>
<dbReference type="Gene3D" id="3.40.1340.10">
    <property type="entry name" value="RNA polymerase, Rpb5, N-terminal domain"/>
    <property type="match status" value="1"/>
</dbReference>
<evidence type="ECO:0000259" key="7">
    <source>
        <dbReference type="Pfam" id="PF03871"/>
    </source>
</evidence>
<dbReference type="EMBL" id="JANPWZ010000048">
    <property type="protein sequence ID" value="KAJ3579896.1"/>
    <property type="molecule type" value="Genomic_DNA"/>
</dbReference>
<feature type="domain" description="RNA polymerase Rpb5 N-terminal" evidence="7">
    <location>
        <begin position="13"/>
        <end position="118"/>
    </location>
</feature>
<name>A0A9W8TSC3_9PEZI</name>
<dbReference type="InterPro" id="IPR036710">
    <property type="entry name" value="RNA_pol_Rpb5_N_sf"/>
</dbReference>
<dbReference type="PANTHER" id="PTHR10535">
    <property type="entry name" value="DNA-DIRECTED RNA POLYMERASES I, II, AND III SUBUNIT RPABC1"/>
    <property type="match status" value="1"/>
</dbReference>
<accession>A0A9W8TSC3</accession>
<reference evidence="8" key="1">
    <citation type="submission" date="2022-07" db="EMBL/GenBank/DDBJ databases">
        <title>Genome Sequence of Xylaria arbuscula.</title>
        <authorList>
            <person name="Buettner E."/>
        </authorList>
    </citation>
    <scope>NUCLEOTIDE SEQUENCE</scope>
    <source>
        <strain evidence="8">VT107</strain>
    </source>
</reference>
<dbReference type="FunFam" id="3.40.1340.10:FF:000002">
    <property type="entry name" value="DNA-directed RNA polymerases I, II, and III subunit RPABC1"/>
    <property type="match status" value="1"/>
</dbReference>
<dbReference type="InterPro" id="IPR000783">
    <property type="entry name" value="RNA_pol_subH/Rpb5_C"/>
</dbReference>
<dbReference type="GO" id="GO:0003899">
    <property type="term" value="F:DNA-directed RNA polymerase activity"/>
    <property type="evidence" value="ECO:0007669"/>
    <property type="project" value="InterPro"/>
</dbReference>
<comment type="similarity">
    <text evidence="5">Belongs to the archaeal Rpo5/eukaryotic RPB5 RNA polymerase subunit family.</text>
</comment>
<evidence type="ECO:0000313" key="8">
    <source>
        <dbReference type="EMBL" id="KAJ3579896.1"/>
    </source>
</evidence>
<keyword evidence="9" id="KW-1185">Reference proteome</keyword>
<dbReference type="GO" id="GO:0005666">
    <property type="term" value="C:RNA polymerase III complex"/>
    <property type="evidence" value="ECO:0007669"/>
    <property type="project" value="UniProtKB-ARBA"/>
</dbReference>